<organism evidence="3 4">
    <name type="scientific">Simiduia aestuariiviva</name>
    <dbReference type="NCBI Taxonomy" id="1510459"/>
    <lineage>
        <taxon>Bacteria</taxon>
        <taxon>Pseudomonadati</taxon>
        <taxon>Pseudomonadota</taxon>
        <taxon>Gammaproteobacteria</taxon>
        <taxon>Cellvibrionales</taxon>
        <taxon>Cellvibrionaceae</taxon>
        <taxon>Simiduia</taxon>
    </lineage>
</organism>
<dbReference type="InterPro" id="IPR041651">
    <property type="entry name" value="DUF5610"/>
</dbReference>
<dbReference type="Pfam" id="PF18433">
    <property type="entry name" value="DUF5610"/>
    <property type="match status" value="1"/>
</dbReference>
<protein>
    <recommendedName>
        <fullName evidence="2">DUF5610 domain-containing protein</fullName>
    </recommendedName>
</protein>
<evidence type="ECO:0000313" key="3">
    <source>
        <dbReference type="EMBL" id="MBB3168532.1"/>
    </source>
</evidence>
<evidence type="ECO:0000259" key="2">
    <source>
        <dbReference type="Pfam" id="PF18433"/>
    </source>
</evidence>
<sequence>MLSPLNPAMSQFAGSNLAPDATQTGRSKAVLQPQAQGVAKGEPMPSAGDRAMTPDRAAGNILLFIENRLHADAAAGMSTEKLQSRLDAGLEGFLQGFNEAKQILSDSGLLSDDLLAAISATYDKVLAGMASVAQELGLDDSAIVAAQSPESPPEIEAPDAVAAPIVETQGLIKASRQFDFSVTTQEGDRVSISASSFFKGKYSADASGMSAHLRQGNAFELRVEGDLNADELTAINDLLGQVNDLADEFYNGDLGAAFESAMALNFDADEISGFALDMKQTLMQKVQTTYGQPSLNAPLQPLGQMAEQVQAALESAREFLEPRALLYALLERMSESELINQPEGAKADLHKLFMETTDALAGKLIG</sequence>
<name>A0A839UL26_9GAMM</name>
<comment type="caution">
    <text evidence="3">The sequence shown here is derived from an EMBL/GenBank/DDBJ whole genome shotgun (WGS) entry which is preliminary data.</text>
</comment>
<accession>A0A839UL26</accession>
<reference evidence="3 4" key="1">
    <citation type="submission" date="2020-08" db="EMBL/GenBank/DDBJ databases">
        <title>Genomic Encyclopedia of Type Strains, Phase III (KMG-III): the genomes of soil and plant-associated and newly described type strains.</title>
        <authorList>
            <person name="Whitman W."/>
        </authorList>
    </citation>
    <scope>NUCLEOTIDE SEQUENCE [LARGE SCALE GENOMIC DNA]</scope>
    <source>
        <strain evidence="3 4">CECT 8571</strain>
    </source>
</reference>
<dbReference type="EMBL" id="JACHXZ010000002">
    <property type="protein sequence ID" value="MBB3168532.1"/>
    <property type="molecule type" value="Genomic_DNA"/>
</dbReference>
<gene>
    <name evidence="3" type="ORF">FHS30_001716</name>
</gene>
<dbReference type="Proteomes" id="UP000559987">
    <property type="component" value="Unassembled WGS sequence"/>
</dbReference>
<feature type="domain" description="DUF5610" evidence="2">
    <location>
        <begin position="31"/>
        <end position="130"/>
    </location>
</feature>
<keyword evidence="4" id="KW-1185">Reference proteome</keyword>
<evidence type="ECO:0000313" key="4">
    <source>
        <dbReference type="Proteomes" id="UP000559987"/>
    </source>
</evidence>
<dbReference type="AlphaFoldDB" id="A0A839UL26"/>
<feature type="region of interest" description="Disordered" evidence="1">
    <location>
        <begin position="1"/>
        <end position="52"/>
    </location>
</feature>
<dbReference type="RefSeq" id="WP_183910006.1">
    <property type="nucleotide sequence ID" value="NZ_JACHXZ010000002.1"/>
</dbReference>
<evidence type="ECO:0000256" key="1">
    <source>
        <dbReference type="SAM" id="MobiDB-lite"/>
    </source>
</evidence>
<dbReference type="Gene3D" id="1.10.132.90">
    <property type="match status" value="1"/>
</dbReference>
<proteinExistence type="predicted"/>